<comment type="caution">
    <text evidence="1">The sequence shown here is derived from an EMBL/GenBank/DDBJ whole genome shotgun (WGS) entry which is preliminary data.</text>
</comment>
<dbReference type="EMBL" id="VSRR010007911">
    <property type="protein sequence ID" value="MPC47772.1"/>
    <property type="molecule type" value="Genomic_DNA"/>
</dbReference>
<accession>A0A5B7FMV1</accession>
<dbReference type="InterPro" id="IPR009003">
    <property type="entry name" value="Peptidase_S1_PA"/>
</dbReference>
<gene>
    <name evidence="1" type="primary">PRSS45</name>
    <name evidence="1" type="ORF">E2C01_041529</name>
</gene>
<keyword evidence="2" id="KW-1185">Reference proteome</keyword>
<dbReference type="Gene3D" id="2.40.10.10">
    <property type="entry name" value="Trypsin-like serine proteases"/>
    <property type="match status" value="1"/>
</dbReference>
<keyword evidence="1" id="KW-0645">Protease</keyword>
<dbReference type="SUPFAM" id="SSF50494">
    <property type="entry name" value="Trypsin-like serine proteases"/>
    <property type="match status" value="1"/>
</dbReference>
<dbReference type="GO" id="GO:0008233">
    <property type="term" value="F:peptidase activity"/>
    <property type="evidence" value="ECO:0007669"/>
    <property type="project" value="UniProtKB-KW"/>
</dbReference>
<name>A0A5B7FMV1_PORTR</name>
<dbReference type="InterPro" id="IPR043504">
    <property type="entry name" value="Peptidase_S1_PA_chymotrypsin"/>
</dbReference>
<evidence type="ECO:0000313" key="1">
    <source>
        <dbReference type="EMBL" id="MPC47772.1"/>
    </source>
</evidence>
<sequence length="137" mass="15473">MNESFKTMFTEEEEFAEQNRALHCRGLQEIIVHKEDIGRPLENLDVRKSTVDGGSPLGCEVGGRWFLTGLVSWSRDCSSSGPAGIYSRTSAFTVILNPFALDVKKARLYDIRVVVPRARAWETRASLSYFVYYAAIF</sequence>
<dbReference type="Proteomes" id="UP000324222">
    <property type="component" value="Unassembled WGS sequence"/>
</dbReference>
<keyword evidence="1" id="KW-0378">Hydrolase</keyword>
<protein>
    <submittedName>
        <fullName evidence="1">Serine protease 45</fullName>
    </submittedName>
</protein>
<dbReference type="OrthoDB" id="6380398at2759"/>
<dbReference type="AlphaFoldDB" id="A0A5B7FMV1"/>
<evidence type="ECO:0000313" key="2">
    <source>
        <dbReference type="Proteomes" id="UP000324222"/>
    </source>
</evidence>
<organism evidence="1 2">
    <name type="scientific">Portunus trituberculatus</name>
    <name type="common">Swimming crab</name>
    <name type="synonym">Neptunus trituberculatus</name>
    <dbReference type="NCBI Taxonomy" id="210409"/>
    <lineage>
        <taxon>Eukaryota</taxon>
        <taxon>Metazoa</taxon>
        <taxon>Ecdysozoa</taxon>
        <taxon>Arthropoda</taxon>
        <taxon>Crustacea</taxon>
        <taxon>Multicrustacea</taxon>
        <taxon>Malacostraca</taxon>
        <taxon>Eumalacostraca</taxon>
        <taxon>Eucarida</taxon>
        <taxon>Decapoda</taxon>
        <taxon>Pleocyemata</taxon>
        <taxon>Brachyura</taxon>
        <taxon>Eubrachyura</taxon>
        <taxon>Portunoidea</taxon>
        <taxon>Portunidae</taxon>
        <taxon>Portuninae</taxon>
        <taxon>Portunus</taxon>
    </lineage>
</organism>
<dbReference type="GO" id="GO:0006508">
    <property type="term" value="P:proteolysis"/>
    <property type="evidence" value="ECO:0007669"/>
    <property type="project" value="UniProtKB-KW"/>
</dbReference>
<reference evidence="1 2" key="1">
    <citation type="submission" date="2019-05" db="EMBL/GenBank/DDBJ databases">
        <title>Another draft genome of Portunus trituberculatus and its Hox gene families provides insights of decapod evolution.</title>
        <authorList>
            <person name="Jeong J.-H."/>
            <person name="Song I."/>
            <person name="Kim S."/>
            <person name="Choi T."/>
            <person name="Kim D."/>
            <person name="Ryu S."/>
            <person name="Kim W."/>
        </authorList>
    </citation>
    <scope>NUCLEOTIDE SEQUENCE [LARGE SCALE GENOMIC DNA]</scope>
    <source>
        <tissue evidence="1">Muscle</tissue>
    </source>
</reference>
<proteinExistence type="predicted"/>